<reference evidence="2 3" key="1">
    <citation type="submission" date="2018-03" db="EMBL/GenBank/DDBJ databases">
        <title>Alkalicoccus saliphilus sp. nov., isolated from a mineral pool.</title>
        <authorList>
            <person name="Zhao B."/>
        </authorList>
    </citation>
    <scope>NUCLEOTIDE SEQUENCE [LARGE SCALE GENOMIC DNA]</scope>
    <source>
        <strain evidence="2 3">6AG</strain>
    </source>
</reference>
<dbReference type="OrthoDB" id="4808508at2"/>
<dbReference type="Pfam" id="PF14897">
    <property type="entry name" value="EpsG"/>
    <property type="match status" value="1"/>
</dbReference>
<dbReference type="AlphaFoldDB" id="A0A2T4U3E7"/>
<evidence type="ECO:0000313" key="3">
    <source>
        <dbReference type="Proteomes" id="UP000240509"/>
    </source>
</evidence>
<evidence type="ECO:0000313" key="2">
    <source>
        <dbReference type="EMBL" id="PTL37921.1"/>
    </source>
</evidence>
<dbReference type="Proteomes" id="UP000240509">
    <property type="component" value="Unassembled WGS sequence"/>
</dbReference>
<name>A0A2T4U3E7_9BACI</name>
<keyword evidence="1" id="KW-0812">Transmembrane</keyword>
<feature type="transmembrane region" description="Helical" evidence="1">
    <location>
        <begin position="332"/>
        <end position="349"/>
    </location>
</feature>
<organism evidence="2 3">
    <name type="scientific">Alkalicoccus saliphilus</name>
    <dbReference type="NCBI Taxonomy" id="200989"/>
    <lineage>
        <taxon>Bacteria</taxon>
        <taxon>Bacillati</taxon>
        <taxon>Bacillota</taxon>
        <taxon>Bacilli</taxon>
        <taxon>Bacillales</taxon>
        <taxon>Bacillaceae</taxon>
        <taxon>Alkalicoccus</taxon>
    </lineage>
</organism>
<feature type="transmembrane region" description="Helical" evidence="1">
    <location>
        <begin position="94"/>
        <end position="112"/>
    </location>
</feature>
<feature type="transmembrane region" description="Helical" evidence="1">
    <location>
        <begin position="294"/>
        <end position="320"/>
    </location>
</feature>
<sequence length="360" mass="41296">MIYYFLLTLWVGIHQLSPKDAFRSFPHTLVLTAAITITAVLVTLMIPITGDMERYLNQLGNSSETPLLPVLAEVRWETGFLVFQWLIAQITTNSYIYIGVTMSVMWILLLYTLPKMTPFHFLPLLLFGYLSFFEYFNLTTNLIRQGLAVHMLPLLLVFLKDHKYIKSLLLLGAALLFHLSAVVMAGLIVLRKLNLSIKFLMILLAASVFFMLTGVHEMLMMTVVGLIGGPLEETVLRFTSEEFMEKSGGQINRLDFLAFTLFWAAWGIAFYYRLLRSDEFFGWLVKSYLAFASAFALFAFIAYSDRIAMFAWFLTPLLLFYPMTKMTGRTRIYWTAGAMVFAVAMIFFFDVTEDFSHLLP</sequence>
<keyword evidence="1" id="KW-0472">Membrane</keyword>
<protein>
    <recommendedName>
        <fullName evidence="4">EpsG family protein</fullName>
    </recommendedName>
</protein>
<feature type="transmembrane region" description="Helical" evidence="1">
    <location>
        <begin position="28"/>
        <end position="46"/>
    </location>
</feature>
<feature type="transmembrane region" description="Helical" evidence="1">
    <location>
        <begin position="119"/>
        <end position="136"/>
    </location>
</feature>
<accession>A0A2T4U3E7</accession>
<dbReference type="RefSeq" id="WP_107585868.1">
    <property type="nucleotide sequence ID" value="NZ_PZJJ01000029.1"/>
</dbReference>
<dbReference type="EMBL" id="PZJJ01000029">
    <property type="protein sequence ID" value="PTL37921.1"/>
    <property type="molecule type" value="Genomic_DNA"/>
</dbReference>
<feature type="transmembrane region" description="Helical" evidence="1">
    <location>
        <begin position="168"/>
        <end position="189"/>
    </location>
</feature>
<evidence type="ECO:0000256" key="1">
    <source>
        <dbReference type="SAM" id="Phobius"/>
    </source>
</evidence>
<comment type="caution">
    <text evidence="2">The sequence shown here is derived from an EMBL/GenBank/DDBJ whole genome shotgun (WGS) entry which is preliminary data.</text>
</comment>
<evidence type="ECO:0008006" key="4">
    <source>
        <dbReference type="Google" id="ProtNLM"/>
    </source>
</evidence>
<keyword evidence="1" id="KW-1133">Transmembrane helix</keyword>
<proteinExistence type="predicted"/>
<feature type="transmembrane region" description="Helical" evidence="1">
    <location>
        <begin position="195"/>
        <end position="215"/>
    </location>
</feature>
<feature type="transmembrane region" description="Helical" evidence="1">
    <location>
        <begin position="254"/>
        <end position="274"/>
    </location>
</feature>
<dbReference type="InterPro" id="IPR049458">
    <property type="entry name" value="EpsG-like"/>
</dbReference>
<gene>
    <name evidence="2" type="ORF">C6Y45_14060</name>
</gene>
<keyword evidence="3" id="KW-1185">Reference proteome</keyword>